<dbReference type="InterPro" id="IPR011992">
    <property type="entry name" value="EF-hand-dom_pair"/>
</dbReference>
<evidence type="ECO:0000259" key="1">
    <source>
        <dbReference type="PROSITE" id="PS51886"/>
    </source>
</evidence>
<reference evidence="2 3" key="1">
    <citation type="submission" date="2017-09" db="EMBL/GenBank/DDBJ databases">
        <title>WGS assembly of Aquilegia coerulea Goldsmith.</title>
        <authorList>
            <person name="Hodges S."/>
            <person name="Kramer E."/>
            <person name="Nordborg M."/>
            <person name="Tomkins J."/>
            <person name="Borevitz J."/>
            <person name="Derieg N."/>
            <person name="Yan J."/>
            <person name="Mihaltcheva S."/>
            <person name="Hayes R.D."/>
            <person name="Rokhsar D."/>
        </authorList>
    </citation>
    <scope>NUCLEOTIDE SEQUENCE [LARGE SCALE GENOMIC DNA]</scope>
    <source>
        <strain evidence="3">cv. Goldsmith</strain>
    </source>
</reference>
<dbReference type="Gene3D" id="1.10.238.10">
    <property type="entry name" value="EF-hand"/>
    <property type="match status" value="1"/>
</dbReference>
<dbReference type="SUPFAM" id="SSF47473">
    <property type="entry name" value="EF-hand"/>
    <property type="match status" value="1"/>
</dbReference>
<dbReference type="InParanoid" id="A0A2G5EU36"/>
<evidence type="ECO:0000313" key="3">
    <source>
        <dbReference type="Proteomes" id="UP000230069"/>
    </source>
</evidence>
<sequence length="330" mass="37086">MGNSESASTDPRFISATRSFTHKKLEDLKTLFTSLAFQSQSNGEFISPSVFQTYFGIHGQLGERMFDLVTQKRKDQKLTFQDLVIAKAIYEKGTKEEIEEFIYQLLDVTGDDILSRSDLKIALVAILDTVFPPNDSEPGISSSHEDIVDVFLNAGTFSKKVEGSAENCMSFEDFKSWCSLLPSVRKFLGSLLMPHDLGRPGYQVPRLVLGNTDPNFIILRREYAWHIGGLLPQLELEEWNLLYHSSVHGLSFNTFLGNISAGEGPTVLIIKDKTGHVYGGYASQPWEKHSDFYGNLKCFLFPAVSKGHLYFDLLGQTVTCNGEFHLREHP</sequence>
<dbReference type="Pfam" id="PF07534">
    <property type="entry name" value="TLD"/>
    <property type="match status" value="1"/>
</dbReference>
<accession>A0A2G5EU36</accession>
<dbReference type="OrthoDB" id="26679at2759"/>
<protein>
    <recommendedName>
        <fullName evidence="1">TLDc domain-containing protein</fullName>
    </recommendedName>
</protein>
<dbReference type="AlphaFoldDB" id="A0A2G5EU36"/>
<feature type="domain" description="TLDc" evidence="1">
    <location>
        <begin position="217"/>
        <end position="330"/>
    </location>
</feature>
<dbReference type="STRING" id="218851.A0A2G5EU36"/>
<dbReference type="EMBL" id="KZ305021">
    <property type="protein sequence ID" value="PIA59251.1"/>
    <property type="molecule type" value="Genomic_DNA"/>
</dbReference>
<dbReference type="PANTHER" id="PTHR23354">
    <property type="entry name" value="NUCLEOLAR PROTEIN 7/ESTROGEN RECEPTOR COACTIVATOR-RELATED"/>
    <property type="match status" value="1"/>
</dbReference>
<evidence type="ECO:0000313" key="2">
    <source>
        <dbReference type="EMBL" id="PIA59251.1"/>
    </source>
</evidence>
<gene>
    <name evidence="2" type="ORF">AQUCO_00400263v1</name>
</gene>
<dbReference type="PANTHER" id="PTHR23354:SF95">
    <property type="entry name" value="CALCIUM-BINDING EF-HAND FAMILY PROTEIN-RELATED"/>
    <property type="match status" value="1"/>
</dbReference>
<proteinExistence type="predicted"/>
<dbReference type="PROSITE" id="PS51886">
    <property type="entry name" value="TLDC"/>
    <property type="match status" value="1"/>
</dbReference>
<keyword evidence="3" id="KW-1185">Reference proteome</keyword>
<dbReference type="SMART" id="SM00584">
    <property type="entry name" value="TLDc"/>
    <property type="match status" value="1"/>
</dbReference>
<name>A0A2G5EU36_AQUCA</name>
<dbReference type="InterPro" id="IPR006571">
    <property type="entry name" value="TLDc_dom"/>
</dbReference>
<dbReference type="FunCoup" id="A0A2G5EU36">
    <property type="interactions" value="2665"/>
</dbReference>
<organism evidence="2 3">
    <name type="scientific">Aquilegia coerulea</name>
    <name type="common">Rocky mountain columbine</name>
    <dbReference type="NCBI Taxonomy" id="218851"/>
    <lineage>
        <taxon>Eukaryota</taxon>
        <taxon>Viridiplantae</taxon>
        <taxon>Streptophyta</taxon>
        <taxon>Embryophyta</taxon>
        <taxon>Tracheophyta</taxon>
        <taxon>Spermatophyta</taxon>
        <taxon>Magnoliopsida</taxon>
        <taxon>Ranunculales</taxon>
        <taxon>Ranunculaceae</taxon>
        <taxon>Thalictroideae</taxon>
        <taxon>Aquilegia</taxon>
    </lineage>
</organism>
<dbReference type="Proteomes" id="UP000230069">
    <property type="component" value="Unassembled WGS sequence"/>
</dbReference>